<proteinExistence type="predicted"/>
<reference evidence="1" key="4">
    <citation type="submission" date="2019-03" db="UniProtKB">
        <authorList>
            <consortium name="EnsemblPlants"/>
        </authorList>
    </citation>
    <scope>IDENTIFICATION</scope>
</reference>
<name>A0A453P9W9_AEGTS</name>
<evidence type="ECO:0000313" key="2">
    <source>
        <dbReference type="Proteomes" id="UP000015105"/>
    </source>
</evidence>
<dbReference type="Proteomes" id="UP000015105">
    <property type="component" value="Chromosome 6D"/>
</dbReference>
<reference evidence="1" key="5">
    <citation type="journal article" date="2021" name="G3 (Bethesda)">
        <title>Aegilops tauschii genome assembly Aet v5.0 features greater sequence contiguity and improved annotation.</title>
        <authorList>
            <person name="Wang L."/>
            <person name="Zhu T."/>
            <person name="Rodriguez J.C."/>
            <person name="Deal K.R."/>
            <person name="Dubcovsky J."/>
            <person name="McGuire P.E."/>
            <person name="Lux T."/>
            <person name="Spannagl M."/>
            <person name="Mayer K.F.X."/>
            <person name="Baldrich P."/>
            <person name="Meyers B.C."/>
            <person name="Huo N."/>
            <person name="Gu Y.Q."/>
            <person name="Zhou H."/>
            <person name="Devos K.M."/>
            <person name="Bennetzen J.L."/>
            <person name="Unver T."/>
            <person name="Budak H."/>
            <person name="Gulick P.J."/>
            <person name="Galiba G."/>
            <person name="Kalapos B."/>
            <person name="Nelson D.R."/>
            <person name="Li P."/>
            <person name="You F.M."/>
            <person name="Luo M.C."/>
            <person name="Dvorak J."/>
        </authorList>
    </citation>
    <scope>NUCLEOTIDE SEQUENCE [LARGE SCALE GENOMIC DNA]</scope>
    <source>
        <strain evidence="1">cv. AL8/78</strain>
    </source>
</reference>
<dbReference type="EnsemblPlants" id="AET6Gv20662900.5">
    <property type="protein sequence ID" value="AET6Gv20662900.5"/>
    <property type="gene ID" value="AET6Gv20662900"/>
</dbReference>
<keyword evidence="2" id="KW-1185">Reference proteome</keyword>
<reference evidence="1" key="3">
    <citation type="journal article" date="2017" name="Nature">
        <title>Genome sequence of the progenitor of the wheat D genome Aegilops tauschii.</title>
        <authorList>
            <person name="Luo M.C."/>
            <person name="Gu Y.Q."/>
            <person name="Puiu D."/>
            <person name="Wang H."/>
            <person name="Twardziok S.O."/>
            <person name="Deal K.R."/>
            <person name="Huo N."/>
            <person name="Zhu T."/>
            <person name="Wang L."/>
            <person name="Wang Y."/>
            <person name="McGuire P.E."/>
            <person name="Liu S."/>
            <person name="Long H."/>
            <person name="Ramasamy R.K."/>
            <person name="Rodriguez J.C."/>
            <person name="Van S.L."/>
            <person name="Yuan L."/>
            <person name="Wang Z."/>
            <person name="Xia Z."/>
            <person name="Xiao L."/>
            <person name="Anderson O.D."/>
            <person name="Ouyang S."/>
            <person name="Liang Y."/>
            <person name="Zimin A.V."/>
            <person name="Pertea G."/>
            <person name="Qi P."/>
            <person name="Bennetzen J.L."/>
            <person name="Dai X."/>
            <person name="Dawson M.W."/>
            <person name="Muller H.G."/>
            <person name="Kugler K."/>
            <person name="Rivarola-Duarte L."/>
            <person name="Spannagl M."/>
            <person name="Mayer K.F.X."/>
            <person name="Lu F.H."/>
            <person name="Bevan M.W."/>
            <person name="Leroy P."/>
            <person name="Li P."/>
            <person name="You F.M."/>
            <person name="Sun Q."/>
            <person name="Liu Z."/>
            <person name="Lyons E."/>
            <person name="Wicker T."/>
            <person name="Salzberg S.L."/>
            <person name="Devos K.M."/>
            <person name="Dvorak J."/>
        </authorList>
    </citation>
    <scope>NUCLEOTIDE SEQUENCE [LARGE SCALE GENOMIC DNA]</scope>
    <source>
        <strain evidence="1">cv. AL8/78</strain>
    </source>
</reference>
<dbReference type="Gramene" id="AET6Gv20662900.5">
    <property type="protein sequence ID" value="AET6Gv20662900.5"/>
    <property type="gene ID" value="AET6Gv20662900"/>
</dbReference>
<protein>
    <submittedName>
        <fullName evidence="1">Uncharacterized protein</fullName>
    </submittedName>
</protein>
<reference evidence="2" key="2">
    <citation type="journal article" date="2017" name="Nat. Plants">
        <title>The Aegilops tauschii genome reveals multiple impacts of transposons.</title>
        <authorList>
            <person name="Zhao G."/>
            <person name="Zou C."/>
            <person name="Li K."/>
            <person name="Wang K."/>
            <person name="Li T."/>
            <person name="Gao L."/>
            <person name="Zhang X."/>
            <person name="Wang H."/>
            <person name="Yang Z."/>
            <person name="Liu X."/>
            <person name="Jiang W."/>
            <person name="Mao L."/>
            <person name="Kong X."/>
            <person name="Jiao Y."/>
            <person name="Jia J."/>
        </authorList>
    </citation>
    <scope>NUCLEOTIDE SEQUENCE [LARGE SCALE GENOMIC DNA]</scope>
    <source>
        <strain evidence="2">cv. AL8/78</strain>
    </source>
</reference>
<evidence type="ECO:0000313" key="1">
    <source>
        <dbReference type="EnsemblPlants" id="AET6Gv20662900.5"/>
    </source>
</evidence>
<reference evidence="2" key="1">
    <citation type="journal article" date="2014" name="Science">
        <title>Ancient hybridizations among the ancestral genomes of bread wheat.</title>
        <authorList>
            <consortium name="International Wheat Genome Sequencing Consortium,"/>
            <person name="Marcussen T."/>
            <person name="Sandve S.R."/>
            <person name="Heier L."/>
            <person name="Spannagl M."/>
            <person name="Pfeifer M."/>
            <person name="Jakobsen K.S."/>
            <person name="Wulff B.B."/>
            <person name="Steuernagel B."/>
            <person name="Mayer K.F."/>
            <person name="Olsen O.A."/>
        </authorList>
    </citation>
    <scope>NUCLEOTIDE SEQUENCE [LARGE SCALE GENOMIC DNA]</scope>
    <source>
        <strain evidence="2">cv. AL8/78</strain>
    </source>
</reference>
<dbReference type="AlphaFoldDB" id="A0A453P9W9"/>
<accession>A0A453P9W9</accession>
<organism evidence="1 2">
    <name type="scientific">Aegilops tauschii subsp. strangulata</name>
    <name type="common">Goatgrass</name>
    <dbReference type="NCBI Taxonomy" id="200361"/>
    <lineage>
        <taxon>Eukaryota</taxon>
        <taxon>Viridiplantae</taxon>
        <taxon>Streptophyta</taxon>
        <taxon>Embryophyta</taxon>
        <taxon>Tracheophyta</taxon>
        <taxon>Spermatophyta</taxon>
        <taxon>Magnoliopsida</taxon>
        <taxon>Liliopsida</taxon>
        <taxon>Poales</taxon>
        <taxon>Poaceae</taxon>
        <taxon>BOP clade</taxon>
        <taxon>Pooideae</taxon>
        <taxon>Triticodae</taxon>
        <taxon>Triticeae</taxon>
        <taxon>Triticinae</taxon>
        <taxon>Aegilops</taxon>
    </lineage>
</organism>
<sequence>MNSSSIFWQISVARFLYNYSSRFRKFVEHMIYKNKIFCQAMDINNQSSKEIFMGDIQESTRMCTVWYYPFVIEPLSHFGQQSVQAIPLVRSWNLHLNKQYIKQQKKKWSSLFLGTKMPYKHSHFGIAQAVCI</sequence>